<sequence>MAATTATLKAFFEAQKFAVVGASTNKAKFGYKVFEWYVYHDLLVTPVNPGSPEIEVDGKPFATVASLSALESPGVTAVSIITPPVVTQKTLAEAKELGIQAVFLQPGTFDDDVLAYARENFATVVAGPGGSSSNGEWCVLVDGERGLQAVGKL</sequence>
<reference evidence="2" key="2">
    <citation type="submission" date="2023-05" db="EMBL/GenBank/DDBJ databases">
        <authorList>
            <consortium name="Lawrence Berkeley National Laboratory"/>
            <person name="Steindorff A."/>
            <person name="Hensen N."/>
            <person name="Bonometti L."/>
            <person name="Westerberg I."/>
            <person name="Brannstrom I.O."/>
            <person name="Guillou S."/>
            <person name="Cros-Aarteil S."/>
            <person name="Calhoun S."/>
            <person name="Haridas S."/>
            <person name="Kuo A."/>
            <person name="Mondo S."/>
            <person name="Pangilinan J."/>
            <person name="Riley R."/>
            <person name="Labutti K."/>
            <person name="Andreopoulos B."/>
            <person name="Lipzen A."/>
            <person name="Chen C."/>
            <person name="Yanf M."/>
            <person name="Daum C."/>
            <person name="Ng V."/>
            <person name="Clum A."/>
            <person name="Ohm R."/>
            <person name="Martin F."/>
            <person name="Silar P."/>
            <person name="Natvig D."/>
            <person name="Lalanne C."/>
            <person name="Gautier V."/>
            <person name="Ament-Velasquez S.L."/>
            <person name="Kruys A."/>
            <person name="Hutchinson M.I."/>
            <person name="Powell A.J."/>
            <person name="Barry K."/>
            <person name="Miller A.N."/>
            <person name="Grigoriev I.V."/>
            <person name="Debuchy R."/>
            <person name="Gladieux P."/>
            <person name="Thoren M.H."/>
            <person name="Johannesson H."/>
        </authorList>
    </citation>
    <scope>NUCLEOTIDE SEQUENCE</scope>
    <source>
        <strain evidence="2">CBS 141.50</strain>
    </source>
</reference>
<proteinExistence type="predicted"/>
<dbReference type="PANTHER" id="PTHR33303:SF2">
    <property type="entry name" value="COA-BINDING DOMAIN-CONTAINING PROTEIN"/>
    <property type="match status" value="1"/>
</dbReference>
<feature type="domain" description="CoA-binding" evidence="1">
    <location>
        <begin position="11"/>
        <end position="108"/>
    </location>
</feature>
<dbReference type="InterPro" id="IPR003781">
    <property type="entry name" value="CoA-bd"/>
</dbReference>
<dbReference type="Gene3D" id="3.40.50.720">
    <property type="entry name" value="NAD(P)-binding Rossmann-like Domain"/>
    <property type="match status" value="1"/>
</dbReference>
<keyword evidence="3" id="KW-1185">Reference proteome</keyword>
<evidence type="ECO:0000313" key="3">
    <source>
        <dbReference type="Proteomes" id="UP001302676"/>
    </source>
</evidence>
<gene>
    <name evidence="2" type="ORF">C8A04DRAFT_36544</name>
</gene>
<comment type="caution">
    <text evidence="2">The sequence shown here is derived from an EMBL/GenBank/DDBJ whole genome shotgun (WGS) entry which is preliminary data.</text>
</comment>
<dbReference type="SMART" id="SM00881">
    <property type="entry name" value="CoA_binding"/>
    <property type="match status" value="1"/>
</dbReference>
<dbReference type="RefSeq" id="XP_062637920.1">
    <property type="nucleotide sequence ID" value="XM_062783561.1"/>
</dbReference>
<dbReference type="InterPro" id="IPR036291">
    <property type="entry name" value="NAD(P)-bd_dom_sf"/>
</dbReference>
<dbReference type="EMBL" id="MU853576">
    <property type="protein sequence ID" value="KAK4144549.1"/>
    <property type="molecule type" value="Genomic_DNA"/>
</dbReference>
<reference evidence="2" key="1">
    <citation type="journal article" date="2023" name="Mol. Phylogenet. Evol.">
        <title>Genome-scale phylogeny and comparative genomics of the fungal order Sordariales.</title>
        <authorList>
            <person name="Hensen N."/>
            <person name="Bonometti L."/>
            <person name="Westerberg I."/>
            <person name="Brannstrom I.O."/>
            <person name="Guillou S."/>
            <person name="Cros-Aarteil S."/>
            <person name="Calhoun S."/>
            <person name="Haridas S."/>
            <person name="Kuo A."/>
            <person name="Mondo S."/>
            <person name="Pangilinan J."/>
            <person name="Riley R."/>
            <person name="LaButti K."/>
            <person name="Andreopoulos B."/>
            <person name="Lipzen A."/>
            <person name="Chen C."/>
            <person name="Yan M."/>
            <person name="Daum C."/>
            <person name="Ng V."/>
            <person name="Clum A."/>
            <person name="Steindorff A."/>
            <person name="Ohm R.A."/>
            <person name="Martin F."/>
            <person name="Silar P."/>
            <person name="Natvig D.O."/>
            <person name="Lalanne C."/>
            <person name="Gautier V."/>
            <person name="Ament-Velasquez S.L."/>
            <person name="Kruys A."/>
            <person name="Hutchinson M.I."/>
            <person name="Powell A.J."/>
            <person name="Barry K."/>
            <person name="Miller A.N."/>
            <person name="Grigoriev I.V."/>
            <person name="Debuchy R."/>
            <person name="Gladieux P."/>
            <person name="Hiltunen Thoren M."/>
            <person name="Johannesson H."/>
        </authorList>
    </citation>
    <scope>NUCLEOTIDE SEQUENCE</scope>
    <source>
        <strain evidence="2">CBS 141.50</strain>
    </source>
</reference>
<accession>A0AAN6ZNU8</accession>
<evidence type="ECO:0000259" key="1">
    <source>
        <dbReference type="SMART" id="SM00881"/>
    </source>
</evidence>
<dbReference type="PANTHER" id="PTHR33303">
    <property type="entry name" value="CYTOPLASMIC PROTEIN-RELATED"/>
    <property type="match status" value="1"/>
</dbReference>
<dbReference type="GeneID" id="87820174"/>
<dbReference type="AlphaFoldDB" id="A0AAN6ZNU8"/>
<protein>
    <submittedName>
        <fullName evidence="2">CoA binding domain-containing protein</fullName>
    </submittedName>
</protein>
<dbReference type="SUPFAM" id="SSF51735">
    <property type="entry name" value="NAD(P)-binding Rossmann-fold domains"/>
    <property type="match status" value="1"/>
</dbReference>
<dbReference type="Proteomes" id="UP001302676">
    <property type="component" value="Unassembled WGS sequence"/>
</dbReference>
<name>A0AAN6ZNU8_9PEZI</name>
<organism evidence="2 3">
    <name type="scientific">Dichotomopilus funicola</name>
    <dbReference type="NCBI Taxonomy" id="1934379"/>
    <lineage>
        <taxon>Eukaryota</taxon>
        <taxon>Fungi</taxon>
        <taxon>Dikarya</taxon>
        <taxon>Ascomycota</taxon>
        <taxon>Pezizomycotina</taxon>
        <taxon>Sordariomycetes</taxon>
        <taxon>Sordariomycetidae</taxon>
        <taxon>Sordariales</taxon>
        <taxon>Chaetomiaceae</taxon>
        <taxon>Dichotomopilus</taxon>
    </lineage>
</organism>
<evidence type="ECO:0000313" key="2">
    <source>
        <dbReference type="EMBL" id="KAK4144549.1"/>
    </source>
</evidence>
<dbReference type="Pfam" id="PF13380">
    <property type="entry name" value="CoA_binding_2"/>
    <property type="match status" value="1"/>
</dbReference>